<comment type="caution">
    <text evidence="1">The sequence shown here is derived from an EMBL/GenBank/DDBJ whole genome shotgun (WGS) entry which is preliminary data.</text>
</comment>
<organism evidence="1 2">
    <name type="scientific">Biomphalaria pfeifferi</name>
    <name type="common">Bloodfluke planorb</name>
    <name type="synonym">Freshwater snail</name>
    <dbReference type="NCBI Taxonomy" id="112525"/>
    <lineage>
        <taxon>Eukaryota</taxon>
        <taxon>Metazoa</taxon>
        <taxon>Spiralia</taxon>
        <taxon>Lophotrochozoa</taxon>
        <taxon>Mollusca</taxon>
        <taxon>Gastropoda</taxon>
        <taxon>Heterobranchia</taxon>
        <taxon>Euthyneura</taxon>
        <taxon>Panpulmonata</taxon>
        <taxon>Hygrophila</taxon>
        <taxon>Lymnaeoidea</taxon>
        <taxon>Planorbidae</taxon>
        <taxon>Biomphalaria</taxon>
    </lineage>
</organism>
<sequence length="82" mass="8783">MLTIAAISEAVELTGVVSLAASGHVSLCQCQGMSVYISVRTKNESEQEVTSLASGQYNDDLPFFGHSESIRSESTTDKRLVT</sequence>
<evidence type="ECO:0000313" key="1">
    <source>
        <dbReference type="EMBL" id="KAK0045977.1"/>
    </source>
</evidence>
<name>A0AAD8EZ86_BIOPF</name>
<gene>
    <name evidence="1" type="ORF">Bpfe_024646</name>
</gene>
<reference evidence="1" key="1">
    <citation type="journal article" date="2023" name="PLoS Negl. Trop. Dis.">
        <title>A genome sequence for Biomphalaria pfeifferi, the major vector snail for the human-infecting parasite Schistosoma mansoni.</title>
        <authorList>
            <person name="Bu L."/>
            <person name="Lu L."/>
            <person name="Laidemitt M.R."/>
            <person name="Zhang S.M."/>
            <person name="Mutuku M."/>
            <person name="Mkoji G."/>
            <person name="Steinauer M."/>
            <person name="Loker E.S."/>
        </authorList>
    </citation>
    <scope>NUCLEOTIDE SEQUENCE</scope>
    <source>
        <strain evidence="1">KasaAsao</strain>
    </source>
</reference>
<dbReference type="EMBL" id="JASAOG010000173">
    <property type="protein sequence ID" value="KAK0045977.1"/>
    <property type="molecule type" value="Genomic_DNA"/>
</dbReference>
<proteinExistence type="predicted"/>
<reference evidence="1" key="2">
    <citation type="submission" date="2023-04" db="EMBL/GenBank/DDBJ databases">
        <authorList>
            <person name="Bu L."/>
            <person name="Lu L."/>
            <person name="Laidemitt M.R."/>
            <person name="Zhang S.M."/>
            <person name="Mutuku M."/>
            <person name="Mkoji G."/>
            <person name="Steinauer M."/>
            <person name="Loker E.S."/>
        </authorList>
    </citation>
    <scope>NUCLEOTIDE SEQUENCE</scope>
    <source>
        <strain evidence="1">KasaAsao</strain>
        <tissue evidence="1">Whole Snail</tissue>
    </source>
</reference>
<evidence type="ECO:0000313" key="2">
    <source>
        <dbReference type="Proteomes" id="UP001233172"/>
    </source>
</evidence>
<protein>
    <submittedName>
        <fullName evidence="1">Uncharacterized protein</fullName>
    </submittedName>
</protein>
<keyword evidence="2" id="KW-1185">Reference proteome</keyword>
<dbReference type="Proteomes" id="UP001233172">
    <property type="component" value="Unassembled WGS sequence"/>
</dbReference>
<accession>A0AAD8EZ86</accession>
<dbReference type="AlphaFoldDB" id="A0AAD8EZ86"/>